<protein>
    <submittedName>
        <fullName evidence="1">Uncharacterized protein</fullName>
    </submittedName>
</protein>
<gene>
    <name evidence="1" type="ORF">PDIGIT_LOCUS12174</name>
</gene>
<dbReference type="EMBL" id="CAOQHR010000008">
    <property type="protein sequence ID" value="CAI6339035.1"/>
    <property type="molecule type" value="Genomic_DNA"/>
</dbReference>
<evidence type="ECO:0000313" key="2">
    <source>
        <dbReference type="Proteomes" id="UP001152607"/>
    </source>
</evidence>
<proteinExistence type="predicted"/>
<sequence length="72" mass="7879">MHPRLHNAVHTQQILKRLKTYSSTTSINKTFPNTSSTNNCSLTGFAPGSTFLLLICSAPLCMYLPTDDTSCS</sequence>
<comment type="caution">
    <text evidence="1">The sequence shown here is derived from an EMBL/GenBank/DDBJ whole genome shotgun (WGS) entry which is preliminary data.</text>
</comment>
<keyword evidence="2" id="KW-1185">Reference proteome</keyword>
<accession>A0A9W4XSH7</accession>
<dbReference type="AlphaFoldDB" id="A0A9W4XSH7"/>
<dbReference type="Proteomes" id="UP001152607">
    <property type="component" value="Unassembled WGS sequence"/>
</dbReference>
<reference evidence="1" key="1">
    <citation type="submission" date="2023-01" db="EMBL/GenBank/DDBJ databases">
        <authorList>
            <person name="Van Ghelder C."/>
            <person name="Rancurel C."/>
        </authorList>
    </citation>
    <scope>NUCLEOTIDE SEQUENCE</scope>
    <source>
        <strain evidence="1">CNCM I-4278</strain>
    </source>
</reference>
<evidence type="ECO:0000313" key="1">
    <source>
        <dbReference type="EMBL" id="CAI6339035.1"/>
    </source>
</evidence>
<name>A0A9W4XSH7_9PLEO</name>
<organism evidence="1 2">
    <name type="scientific">Periconia digitata</name>
    <dbReference type="NCBI Taxonomy" id="1303443"/>
    <lineage>
        <taxon>Eukaryota</taxon>
        <taxon>Fungi</taxon>
        <taxon>Dikarya</taxon>
        <taxon>Ascomycota</taxon>
        <taxon>Pezizomycotina</taxon>
        <taxon>Dothideomycetes</taxon>
        <taxon>Pleosporomycetidae</taxon>
        <taxon>Pleosporales</taxon>
        <taxon>Massarineae</taxon>
        <taxon>Periconiaceae</taxon>
        <taxon>Periconia</taxon>
    </lineage>
</organism>